<proteinExistence type="predicted"/>
<reference evidence="1 2" key="1">
    <citation type="submission" date="2017-06" db="EMBL/GenBank/DDBJ databases">
        <authorList>
            <person name="Kim H.J."/>
            <person name="Triplett B.A."/>
        </authorList>
    </citation>
    <scope>NUCLEOTIDE SEQUENCE [LARGE SCALE GENOMIC DNA]</scope>
    <source>
        <strain evidence="1 2">DSM 43151</strain>
    </source>
</reference>
<protein>
    <submittedName>
        <fullName evidence="1">Uncharacterized protein</fullName>
    </submittedName>
</protein>
<keyword evidence="2" id="KW-1185">Reference proteome</keyword>
<dbReference type="AlphaFoldDB" id="A0A238WPS0"/>
<dbReference type="OrthoDB" id="3539899at2"/>
<evidence type="ECO:0000313" key="2">
    <source>
        <dbReference type="Proteomes" id="UP000198415"/>
    </source>
</evidence>
<evidence type="ECO:0000313" key="1">
    <source>
        <dbReference type="EMBL" id="SNR48381.1"/>
    </source>
</evidence>
<dbReference type="Proteomes" id="UP000198415">
    <property type="component" value="Unassembled WGS sequence"/>
</dbReference>
<gene>
    <name evidence="1" type="ORF">SAMN06264365_102758</name>
</gene>
<organism evidence="1 2">
    <name type="scientific">Actinoplanes regularis</name>
    <dbReference type="NCBI Taxonomy" id="52697"/>
    <lineage>
        <taxon>Bacteria</taxon>
        <taxon>Bacillati</taxon>
        <taxon>Actinomycetota</taxon>
        <taxon>Actinomycetes</taxon>
        <taxon>Micromonosporales</taxon>
        <taxon>Micromonosporaceae</taxon>
        <taxon>Actinoplanes</taxon>
    </lineage>
</organism>
<dbReference type="EMBL" id="FZNR01000002">
    <property type="protein sequence ID" value="SNR48381.1"/>
    <property type="molecule type" value="Genomic_DNA"/>
</dbReference>
<accession>A0A238WPS0</accession>
<sequence>MTPPVQHRPRVIWDGARALVRAARGPDFFDFSWRLRELLGQEMYSELIATHERLVAADLRTGGDRSATDLEAGKWRIRLEELLDARPELTHAIIELTGKGFEA</sequence>
<dbReference type="RefSeq" id="WP_143232249.1">
    <property type="nucleotide sequence ID" value="NZ_BOMU01000018.1"/>
</dbReference>
<name>A0A238WPS0_9ACTN</name>